<sequence length="424" mass="43716">MSSTQTSQANKRLEHLSGHLVKKTSRPGFLGGDVVVVSALRTPLCKAKRGAFKSTTTDDLLAPVLEAVVKQSGVDAATLGDIVVGNVLQPGSGAVGARMAQFYAGIPYQVPLCTLNRQCSSGLQAFLQVAASIQSGLYEAGIAGGVESMSLTDMSTSVPDVNFERVSENALSKDCTIPMGQTSDEVATRFQVSREDQDRFAAASHAKAEAAVKAGKFAEEIVPVRVSSGGEDGGEDGVTVVREDEGIRPGTTPEKLGGLRSSFSEGGSTTAGNSSQMTDGAAAVLVMSRGAATAQGMPVLGVLRGAAVVGVPPDIMGIGPAVAIPAALAQARLRVEDVDVFEINEAFASQCLYCVRELKIPMEKVNPNGGAIALGHPLGATGARQIATLLHEMRRTGKRWGVVSMCIGTGMGAAAVFENEAAAK</sequence>
<reference evidence="15 16" key="1">
    <citation type="submission" date="2019-01" db="EMBL/GenBank/DDBJ databases">
        <title>Nuclear Genome Assembly of the Microalgal Biofuel strain Nannochloropsis salina CCMP1776.</title>
        <authorList>
            <person name="Hovde B."/>
        </authorList>
    </citation>
    <scope>NUCLEOTIDE SEQUENCE [LARGE SCALE GENOMIC DNA]</scope>
    <source>
        <strain evidence="15 16">CCMP1776</strain>
    </source>
</reference>
<keyword evidence="6" id="KW-0443">Lipid metabolism</keyword>
<dbReference type="Pfam" id="PF02803">
    <property type="entry name" value="Thiolase_C"/>
    <property type="match status" value="1"/>
</dbReference>
<gene>
    <name evidence="15" type="ORF">NSK_001855</name>
</gene>
<accession>A0A4D9D8R3</accession>
<name>A0A4D9D8R3_9STRA</name>
<dbReference type="FunFam" id="3.40.47.10:FF:000010">
    <property type="entry name" value="Acetyl-CoA acetyltransferase (Thiolase)"/>
    <property type="match status" value="1"/>
</dbReference>
<dbReference type="GO" id="GO:0005777">
    <property type="term" value="C:peroxisome"/>
    <property type="evidence" value="ECO:0007669"/>
    <property type="project" value="UniProtKB-SubCell"/>
</dbReference>
<evidence type="ECO:0000256" key="7">
    <source>
        <dbReference type="ARBA" id="ARBA00023140"/>
    </source>
</evidence>
<evidence type="ECO:0000256" key="10">
    <source>
        <dbReference type="PIRSR" id="PIRSR000429-1"/>
    </source>
</evidence>
<comment type="subcellular location">
    <subcellularLocation>
        <location evidence="1">Peroxisome</location>
    </subcellularLocation>
</comment>
<evidence type="ECO:0000313" key="16">
    <source>
        <dbReference type="Proteomes" id="UP000355283"/>
    </source>
</evidence>
<keyword evidence="7" id="KW-0576">Peroxisome</keyword>
<organism evidence="15 16">
    <name type="scientific">Nannochloropsis salina CCMP1776</name>
    <dbReference type="NCBI Taxonomy" id="1027361"/>
    <lineage>
        <taxon>Eukaryota</taxon>
        <taxon>Sar</taxon>
        <taxon>Stramenopiles</taxon>
        <taxon>Ochrophyta</taxon>
        <taxon>Eustigmatophyceae</taxon>
        <taxon>Eustigmatales</taxon>
        <taxon>Monodopsidaceae</taxon>
        <taxon>Microchloropsis</taxon>
        <taxon>Microchloropsis salina</taxon>
    </lineage>
</organism>
<protein>
    <recommendedName>
        <fullName evidence="9">acetyl-CoA C-acyltransferase</fullName>
        <ecNumber evidence="9">2.3.1.16</ecNumber>
    </recommendedName>
</protein>
<evidence type="ECO:0000259" key="14">
    <source>
        <dbReference type="Pfam" id="PF02803"/>
    </source>
</evidence>
<evidence type="ECO:0000256" key="4">
    <source>
        <dbReference type="ARBA" id="ARBA00022832"/>
    </source>
</evidence>
<dbReference type="EMBL" id="SDOX01000007">
    <property type="protein sequence ID" value="TFJ86767.1"/>
    <property type="molecule type" value="Genomic_DNA"/>
</dbReference>
<dbReference type="SUPFAM" id="SSF53901">
    <property type="entry name" value="Thiolase-like"/>
    <property type="match status" value="2"/>
</dbReference>
<keyword evidence="4" id="KW-0276">Fatty acid metabolism</keyword>
<keyword evidence="16" id="KW-1185">Reference proteome</keyword>
<dbReference type="InterPro" id="IPR020610">
    <property type="entry name" value="Thiolase_AS"/>
</dbReference>
<dbReference type="Pfam" id="PF00108">
    <property type="entry name" value="Thiolase_N"/>
    <property type="match status" value="1"/>
</dbReference>
<evidence type="ECO:0000256" key="9">
    <source>
        <dbReference type="ARBA" id="ARBA00024073"/>
    </source>
</evidence>
<evidence type="ECO:0000256" key="8">
    <source>
        <dbReference type="ARBA" id="ARBA00023315"/>
    </source>
</evidence>
<dbReference type="GO" id="GO:0003988">
    <property type="term" value="F:acetyl-CoA C-acyltransferase activity"/>
    <property type="evidence" value="ECO:0007669"/>
    <property type="project" value="UniProtKB-EC"/>
</dbReference>
<dbReference type="GO" id="GO:0010124">
    <property type="term" value="P:phenylacetate catabolic process"/>
    <property type="evidence" value="ECO:0007669"/>
    <property type="project" value="TreeGrafter"/>
</dbReference>
<dbReference type="PANTHER" id="PTHR43853:SF8">
    <property type="entry name" value="3-KETOACYL-COA THIOLASE, PEROXISOMAL"/>
    <property type="match status" value="1"/>
</dbReference>
<evidence type="ECO:0000256" key="11">
    <source>
        <dbReference type="RuleBase" id="RU003557"/>
    </source>
</evidence>
<dbReference type="PROSITE" id="PS00737">
    <property type="entry name" value="THIOLASE_2"/>
    <property type="match status" value="1"/>
</dbReference>
<dbReference type="CDD" id="cd00751">
    <property type="entry name" value="thiolase"/>
    <property type="match status" value="1"/>
</dbReference>
<keyword evidence="5" id="KW-0809">Transit peptide</keyword>
<dbReference type="NCBIfam" id="TIGR01930">
    <property type="entry name" value="AcCoA-C-Actrans"/>
    <property type="match status" value="1"/>
</dbReference>
<dbReference type="InterPro" id="IPR016039">
    <property type="entry name" value="Thiolase-like"/>
</dbReference>
<feature type="active site" description="Proton acceptor" evidence="10">
    <location>
        <position position="376"/>
    </location>
</feature>
<feature type="domain" description="Thiolase N-terminal" evidence="13">
    <location>
        <begin position="34"/>
        <end position="289"/>
    </location>
</feature>
<feature type="region of interest" description="Disordered" evidence="12">
    <location>
        <begin position="246"/>
        <end position="276"/>
    </location>
</feature>
<evidence type="ECO:0000256" key="6">
    <source>
        <dbReference type="ARBA" id="ARBA00023098"/>
    </source>
</evidence>
<dbReference type="OrthoDB" id="5404651at2759"/>
<evidence type="ECO:0000256" key="12">
    <source>
        <dbReference type="SAM" id="MobiDB-lite"/>
    </source>
</evidence>
<dbReference type="PROSITE" id="PS00099">
    <property type="entry name" value="THIOLASE_3"/>
    <property type="match status" value="1"/>
</dbReference>
<comment type="similarity">
    <text evidence="2 11">Belongs to the thiolase-like superfamily. Thiolase family.</text>
</comment>
<feature type="domain" description="Thiolase C-terminal" evidence="14">
    <location>
        <begin position="299"/>
        <end position="418"/>
    </location>
</feature>
<feature type="active site" description="Acyl-thioester intermediate" evidence="10">
    <location>
        <position position="119"/>
    </location>
</feature>
<dbReference type="InterPro" id="IPR020616">
    <property type="entry name" value="Thiolase_N"/>
</dbReference>
<evidence type="ECO:0000256" key="2">
    <source>
        <dbReference type="ARBA" id="ARBA00010982"/>
    </source>
</evidence>
<comment type="caution">
    <text evidence="15">The sequence shown here is derived from an EMBL/GenBank/DDBJ whole genome shotgun (WGS) entry which is preliminary data.</text>
</comment>
<feature type="active site" description="Proton acceptor" evidence="10">
    <location>
        <position position="406"/>
    </location>
</feature>
<keyword evidence="8 11" id="KW-0012">Acyltransferase</keyword>
<dbReference type="Gene3D" id="3.40.47.10">
    <property type="match status" value="2"/>
</dbReference>
<dbReference type="EC" id="2.3.1.16" evidence="9"/>
<dbReference type="PANTHER" id="PTHR43853">
    <property type="entry name" value="3-KETOACYL-COA THIOLASE, PEROXISOMAL"/>
    <property type="match status" value="1"/>
</dbReference>
<dbReference type="InterPro" id="IPR050215">
    <property type="entry name" value="Thiolase-like_sf_Thiolase"/>
</dbReference>
<feature type="compositionally biased region" description="Polar residues" evidence="12">
    <location>
        <begin position="261"/>
        <end position="276"/>
    </location>
</feature>
<keyword evidence="3 11" id="KW-0808">Transferase</keyword>
<dbReference type="GO" id="GO:0006635">
    <property type="term" value="P:fatty acid beta-oxidation"/>
    <property type="evidence" value="ECO:0007669"/>
    <property type="project" value="TreeGrafter"/>
</dbReference>
<dbReference type="InterPro" id="IPR002155">
    <property type="entry name" value="Thiolase"/>
</dbReference>
<dbReference type="AlphaFoldDB" id="A0A4D9D8R3"/>
<dbReference type="Proteomes" id="UP000355283">
    <property type="component" value="Unassembled WGS sequence"/>
</dbReference>
<evidence type="ECO:0000256" key="3">
    <source>
        <dbReference type="ARBA" id="ARBA00022679"/>
    </source>
</evidence>
<evidence type="ECO:0000256" key="1">
    <source>
        <dbReference type="ARBA" id="ARBA00004275"/>
    </source>
</evidence>
<evidence type="ECO:0000313" key="15">
    <source>
        <dbReference type="EMBL" id="TFJ86767.1"/>
    </source>
</evidence>
<evidence type="ECO:0000259" key="13">
    <source>
        <dbReference type="Pfam" id="PF00108"/>
    </source>
</evidence>
<evidence type="ECO:0000256" key="5">
    <source>
        <dbReference type="ARBA" id="ARBA00022946"/>
    </source>
</evidence>
<dbReference type="InterPro" id="IPR020617">
    <property type="entry name" value="Thiolase_C"/>
</dbReference>
<dbReference type="InterPro" id="IPR020613">
    <property type="entry name" value="Thiolase_CS"/>
</dbReference>
<dbReference type="PIRSF" id="PIRSF000429">
    <property type="entry name" value="Ac-CoA_Ac_transf"/>
    <property type="match status" value="1"/>
</dbReference>
<proteinExistence type="inferred from homology"/>